<dbReference type="PANTHER" id="PTHR43834">
    <property type="entry name" value="GTPASE DER"/>
    <property type="match status" value="1"/>
</dbReference>
<evidence type="ECO:0000256" key="1">
    <source>
        <dbReference type="ARBA" id="ARBA00008279"/>
    </source>
</evidence>
<dbReference type="GO" id="GO:0043022">
    <property type="term" value="F:ribosome binding"/>
    <property type="evidence" value="ECO:0007669"/>
    <property type="project" value="TreeGrafter"/>
</dbReference>
<dbReference type="InterPro" id="IPR027417">
    <property type="entry name" value="P-loop_NTPase"/>
</dbReference>
<dbReference type="GO" id="GO:0005525">
    <property type="term" value="F:GTP binding"/>
    <property type="evidence" value="ECO:0007669"/>
    <property type="project" value="UniProtKB-UniRule"/>
</dbReference>
<keyword evidence="4 10" id="KW-0677">Repeat</keyword>
<dbReference type="InterPro" id="IPR016484">
    <property type="entry name" value="GTPase_Der"/>
</dbReference>
<feature type="domain" description="EngA-type G" evidence="11">
    <location>
        <begin position="182"/>
        <end position="359"/>
    </location>
</feature>
<dbReference type="HAMAP" id="MF_00195">
    <property type="entry name" value="GTPase_Der"/>
    <property type="match status" value="1"/>
</dbReference>
<dbReference type="InterPro" id="IPR006073">
    <property type="entry name" value="GTP-bd"/>
</dbReference>
<dbReference type="FunFam" id="3.40.50.300:FF:000040">
    <property type="entry name" value="GTPase Der"/>
    <property type="match status" value="1"/>
</dbReference>
<dbReference type="CDD" id="cd01894">
    <property type="entry name" value="EngA1"/>
    <property type="match status" value="1"/>
</dbReference>
<keyword evidence="6 8" id="KW-0342">GTP-binding</keyword>
<evidence type="ECO:0000256" key="9">
    <source>
        <dbReference type="PROSITE-ProRule" id="PRU01049"/>
    </source>
</evidence>
<dbReference type="PRINTS" id="PR00326">
    <property type="entry name" value="GTP1OBG"/>
</dbReference>
<dbReference type="PIRSF" id="PIRSF006485">
    <property type="entry name" value="GTP-binding_EngA"/>
    <property type="match status" value="1"/>
</dbReference>
<dbReference type="InterPro" id="IPR032859">
    <property type="entry name" value="KH_dom-like"/>
</dbReference>
<dbReference type="FunFam" id="3.40.50.300:FF:000057">
    <property type="entry name" value="GTPase Der"/>
    <property type="match status" value="1"/>
</dbReference>
<dbReference type="NCBIfam" id="TIGR00231">
    <property type="entry name" value="small_GTP"/>
    <property type="match status" value="2"/>
</dbReference>
<evidence type="ECO:0000256" key="5">
    <source>
        <dbReference type="ARBA" id="ARBA00022741"/>
    </source>
</evidence>
<evidence type="ECO:0000313" key="12">
    <source>
        <dbReference type="EMBL" id="RJP17299.1"/>
    </source>
</evidence>
<dbReference type="InterPro" id="IPR031166">
    <property type="entry name" value="G_ENGA"/>
</dbReference>
<organism evidence="12 13">
    <name type="scientific">Abyssobacteria bacterium (strain SURF_5)</name>
    <dbReference type="NCBI Taxonomy" id="2093360"/>
    <lineage>
        <taxon>Bacteria</taxon>
        <taxon>Pseudomonadati</taxon>
        <taxon>Candidatus Hydrogenedentota</taxon>
        <taxon>Candidatus Abyssobacteria</taxon>
    </lineage>
</organism>
<reference evidence="12 13" key="1">
    <citation type="journal article" date="2017" name="ISME J.">
        <title>Energy and carbon metabolisms in a deep terrestrial subsurface fluid microbial community.</title>
        <authorList>
            <person name="Momper L."/>
            <person name="Jungbluth S.P."/>
            <person name="Lee M.D."/>
            <person name="Amend J.P."/>
        </authorList>
    </citation>
    <scope>NUCLEOTIDE SEQUENCE [LARGE SCALE GENOMIC DNA]</scope>
    <source>
        <strain evidence="12">SURF_5</strain>
    </source>
</reference>
<proteinExistence type="inferred from homology"/>
<feature type="binding site" evidence="8">
    <location>
        <begin position="235"/>
        <end position="239"/>
    </location>
    <ligand>
        <name>GTP</name>
        <dbReference type="ChEBI" id="CHEBI:37565"/>
        <label>2</label>
    </ligand>
</feature>
<feature type="binding site" evidence="8">
    <location>
        <begin position="62"/>
        <end position="66"/>
    </location>
    <ligand>
        <name>GTP</name>
        <dbReference type="ChEBI" id="CHEBI:37565"/>
        <label>1</label>
    </ligand>
</feature>
<comment type="similarity">
    <text evidence="1 8 9 10">Belongs to the TRAFAC class TrmE-Era-EngA-EngB-Septin-like GTPase superfamily. EngA (Der) GTPase family.</text>
</comment>
<feature type="binding site" evidence="8">
    <location>
        <begin position="15"/>
        <end position="22"/>
    </location>
    <ligand>
        <name>GTP</name>
        <dbReference type="ChEBI" id="CHEBI:37565"/>
        <label>1</label>
    </ligand>
</feature>
<comment type="caution">
    <text evidence="12">The sequence shown here is derived from an EMBL/GenBank/DDBJ whole genome shotgun (WGS) entry which is preliminary data.</text>
</comment>
<dbReference type="Pfam" id="PF14714">
    <property type="entry name" value="KH_dom-like"/>
    <property type="match status" value="1"/>
</dbReference>
<feature type="binding site" evidence="8">
    <location>
        <begin position="125"/>
        <end position="128"/>
    </location>
    <ligand>
        <name>GTP</name>
        <dbReference type="ChEBI" id="CHEBI:37565"/>
        <label>1</label>
    </ligand>
</feature>
<evidence type="ECO:0000256" key="8">
    <source>
        <dbReference type="HAMAP-Rule" id="MF_00195"/>
    </source>
</evidence>
<feature type="binding site" evidence="8">
    <location>
        <begin position="188"/>
        <end position="195"/>
    </location>
    <ligand>
        <name>GTP</name>
        <dbReference type="ChEBI" id="CHEBI:37565"/>
        <label>2</label>
    </ligand>
</feature>
<dbReference type="FunFam" id="3.30.300.20:FF:000004">
    <property type="entry name" value="GTPase Der"/>
    <property type="match status" value="1"/>
</dbReference>
<evidence type="ECO:0000256" key="10">
    <source>
        <dbReference type="RuleBase" id="RU004481"/>
    </source>
</evidence>
<evidence type="ECO:0000256" key="6">
    <source>
        <dbReference type="ARBA" id="ARBA00023134"/>
    </source>
</evidence>
<dbReference type="PANTHER" id="PTHR43834:SF6">
    <property type="entry name" value="GTPASE DER"/>
    <property type="match status" value="1"/>
</dbReference>
<dbReference type="SUPFAM" id="SSF52540">
    <property type="entry name" value="P-loop containing nucleoside triphosphate hydrolases"/>
    <property type="match status" value="2"/>
</dbReference>
<evidence type="ECO:0000256" key="7">
    <source>
        <dbReference type="ARBA" id="ARBA00032345"/>
    </source>
</evidence>
<keyword evidence="5 8" id="KW-0547">Nucleotide-binding</keyword>
<protein>
    <recommendedName>
        <fullName evidence="2 8">GTPase Der</fullName>
    </recommendedName>
    <alternativeName>
        <fullName evidence="7 8">GTP-binding protein EngA</fullName>
    </alternativeName>
</protein>
<dbReference type="EMBL" id="QZKU01000116">
    <property type="protein sequence ID" value="RJP17299.1"/>
    <property type="molecule type" value="Genomic_DNA"/>
</dbReference>
<dbReference type="PROSITE" id="PS51712">
    <property type="entry name" value="G_ENGA"/>
    <property type="match status" value="2"/>
</dbReference>
<feature type="binding site" evidence="8">
    <location>
        <begin position="302"/>
        <end position="305"/>
    </location>
    <ligand>
        <name>GTP</name>
        <dbReference type="ChEBI" id="CHEBI:37565"/>
        <label>2</label>
    </ligand>
</feature>
<evidence type="ECO:0000256" key="4">
    <source>
        <dbReference type="ARBA" id="ARBA00022737"/>
    </source>
</evidence>
<dbReference type="Proteomes" id="UP000265882">
    <property type="component" value="Unassembled WGS sequence"/>
</dbReference>
<dbReference type="CDD" id="cd01895">
    <property type="entry name" value="EngA2"/>
    <property type="match status" value="1"/>
</dbReference>
<dbReference type="Pfam" id="PF01926">
    <property type="entry name" value="MMR_HSR1"/>
    <property type="match status" value="2"/>
</dbReference>
<dbReference type="GO" id="GO:0042254">
    <property type="term" value="P:ribosome biogenesis"/>
    <property type="evidence" value="ECO:0007669"/>
    <property type="project" value="UniProtKB-KW"/>
</dbReference>
<feature type="domain" description="EngA-type G" evidence="11">
    <location>
        <begin position="9"/>
        <end position="173"/>
    </location>
</feature>
<gene>
    <name evidence="8 12" type="primary">der</name>
    <name evidence="12" type="ORF">C4520_17070</name>
</gene>
<accession>A0A3A4NCG1</accession>
<dbReference type="Gene3D" id="3.30.300.20">
    <property type="match status" value="1"/>
</dbReference>
<keyword evidence="3 8" id="KW-0690">Ribosome biogenesis</keyword>
<evidence type="ECO:0000313" key="13">
    <source>
        <dbReference type="Proteomes" id="UP000265882"/>
    </source>
</evidence>
<evidence type="ECO:0000256" key="2">
    <source>
        <dbReference type="ARBA" id="ARBA00020953"/>
    </source>
</evidence>
<evidence type="ECO:0000259" key="11">
    <source>
        <dbReference type="PROSITE" id="PS51712"/>
    </source>
</evidence>
<dbReference type="NCBIfam" id="TIGR03594">
    <property type="entry name" value="GTPase_EngA"/>
    <property type="match status" value="1"/>
</dbReference>
<name>A0A3A4NCG1_ABYX5</name>
<sequence>MKKDTNASPLVAIVGRPNVGKSTLFNRLTGRPAAIVHDEPGVTRDRIYGRVEWTGRSFDIVDTGGLAYGIADSRVQQVHKQIFRAIQDASCILFVTDVRDGVTPGDRSIADLLRQSGKPVIVAVNKADNPTLALNSAEMYSLGLDEPYPVSSLHGIGIGEVLDRIIEIIPEHVEEEQPEGVVKIAIVGQPNVGKSSLVNSLLREERVVVDEEAGTTRDSIDARFHRGGEDYILIDTAGLKKPSKVEPGIERYSVKRALQSIRRCDVALLLIDASNPHGITEQDARIANQIHESGRGQTIILNKWDIAEKDDRTFDAMVAAIRSRMPTLSYVPAISTSAKTGLRLNRIFELVKNVYANYMKRIPTSELNTFLRQVINSHPPRLKRGSPPKLLYTTQVAAGPPTIVLFMNRPDPLDRNYLRYLENQIRSRFDFTGAPIVIEVRRRERE</sequence>
<dbReference type="InterPro" id="IPR005225">
    <property type="entry name" value="Small_GTP-bd"/>
</dbReference>
<dbReference type="AlphaFoldDB" id="A0A3A4NCG1"/>
<comment type="function">
    <text evidence="8 10">GTPase that plays an essential role in the late steps of ribosome biogenesis.</text>
</comment>
<dbReference type="InterPro" id="IPR015946">
    <property type="entry name" value="KH_dom-like_a/b"/>
</dbReference>
<comment type="subunit">
    <text evidence="8">Associates with the 50S ribosomal subunit.</text>
</comment>
<evidence type="ECO:0000256" key="3">
    <source>
        <dbReference type="ARBA" id="ARBA00022517"/>
    </source>
</evidence>
<dbReference type="Gene3D" id="3.40.50.300">
    <property type="entry name" value="P-loop containing nucleotide triphosphate hydrolases"/>
    <property type="match status" value="2"/>
</dbReference>